<dbReference type="Proteomes" id="UP000237271">
    <property type="component" value="Unassembled WGS sequence"/>
</dbReference>
<dbReference type="AlphaFoldDB" id="A0A2P4YHH5"/>
<reference evidence="1 2" key="1">
    <citation type="journal article" date="2017" name="Genome Biol. Evol.">
        <title>Phytophthora megakarya and P. palmivora, closely related causal agents of cacao black pod rot, underwent increases in genome sizes and gene numbers by different mechanisms.</title>
        <authorList>
            <person name="Ali S.S."/>
            <person name="Shao J."/>
            <person name="Lary D.J."/>
            <person name="Kronmiller B."/>
            <person name="Shen D."/>
            <person name="Strem M.D."/>
            <person name="Amoako-Attah I."/>
            <person name="Akrofi A.Y."/>
            <person name="Begoude B.A."/>
            <person name="Ten Hoopen G.M."/>
            <person name="Coulibaly K."/>
            <person name="Kebe B.I."/>
            <person name="Melnick R.L."/>
            <person name="Guiltinan M.J."/>
            <person name="Tyler B.M."/>
            <person name="Meinhardt L.W."/>
            <person name="Bailey B.A."/>
        </authorList>
    </citation>
    <scope>NUCLEOTIDE SEQUENCE [LARGE SCALE GENOMIC DNA]</scope>
    <source>
        <strain evidence="2">sbr112.9</strain>
    </source>
</reference>
<comment type="caution">
    <text evidence="1">The sequence shown here is derived from an EMBL/GenBank/DDBJ whole genome shotgun (WGS) entry which is preliminary data.</text>
</comment>
<organism evidence="1 2">
    <name type="scientific">Phytophthora palmivora</name>
    <dbReference type="NCBI Taxonomy" id="4796"/>
    <lineage>
        <taxon>Eukaryota</taxon>
        <taxon>Sar</taxon>
        <taxon>Stramenopiles</taxon>
        <taxon>Oomycota</taxon>
        <taxon>Peronosporomycetes</taxon>
        <taxon>Peronosporales</taxon>
        <taxon>Peronosporaceae</taxon>
        <taxon>Phytophthora</taxon>
    </lineage>
</organism>
<dbReference type="OrthoDB" id="98055at2759"/>
<name>A0A2P4YHH5_9STRA</name>
<evidence type="ECO:0000313" key="1">
    <source>
        <dbReference type="EMBL" id="POM77261.1"/>
    </source>
</evidence>
<proteinExistence type="predicted"/>
<protein>
    <submittedName>
        <fullName evidence="1">Uncharacterized protein</fullName>
    </submittedName>
</protein>
<evidence type="ECO:0000313" key="2">
    <source>
        <dbReference type="Proteomes" id="UP000237271"/>
    </source>
</evidence>
<dbReference type="EMBL" id="NCKW01002785">
    <property type="protein sequence ID" value="POM77261.1"/>
    <property type="molecule type" value="Genomic_DNA"/>
</dbReference>
<gene>
    <name evidence="1" type="ORF">PHPALM_5383</name>
</gene>
<keyword evidence="2" id="KW-1185">Reference proteome</keyword>
<accession>A0A2P4YHH5</accession>
<sequence length="181" mass="20424">MSKILGSRMPLRWLSTFLQRWQNLLESMDGCDGEQLASTVLVDYCQELVVLAGSWKIIGDIIQARSTLGKCFEVARRHLKAPFAIPTAFEDGKSRELRYVAIAAKKLLLECVAFQTSLARNKELIGRHDAPPNVQGSLTKEFWMLFRQAPLSIEIALLLAHSLMKQRHFTMVTGYSDRSAV</sequence>